<organism evidence="2 3">
    <name type="scientific">Amycolatopsis melonis</name>
    <dbReference type="NCBI Taxonomy" id="3156488"/>
    <lineage>
        <taxon>Bacteria</taxon>
        <taxon>Bacillati</taxon>
        <taxon>Actinomycetota</taxon>
        <taxon>Actinomycetes</taxon>
        <taxon>Pseudonocardiales</taxon>
        <taxon>Pseudonocardiaceae</taxon>
        <taxon>Amycolatopsis</taxon>
    </lineage>
</organism>
<name>A0ABV0L9E9_9PSEU</name>
<dbReference type="Proteomes" id="UP001440984">
    <property type="component" value="Unassembled WGS sequence"/>
</dbReference>
<proteinExistence type="predicted"/>
<keyword evidence="3" id="KW-1185">Reference proteome</keyword>
<dbReference type="SUPFAM" id="SSF47336">
    <property type="entry name" value="ACP-like"/>
    <property type="match status" value="1"/>
</dbReference>
<gene>
    <name evidence="2" type="ORF">ABJI51_05905</name>
</gene>
<evidence type="ECO:0000313" key="3">
    <source>
        <dbReference type="Proteomes" id="UP001440984"/>
    </source>
</evidence>
<dbReference type="RefSeq" id="WP_348948055.1">
    <property type="nucleotide sequence ID" value="NZ_JBDZYD010000002.1"/>
</dbReference>
<reference evidence="2 3" key="1">
    <citation type="submission" date="2024-05" db="EMBL/GenBank/DDBJ databases">
        <authorList>
            <person name="Zhao H."/>
            <person name="Xu Y."/>
            <person name="Lin S."/>
            <person name="Spain J.C."/>
            <person name="Zhou N.-Y."/>
        </authorList>
    </citation>
    <scope>NUCLEOTIDE SEQUENCE [LARGE SCALE GENOMIC DNA]</scope>
    <source>
        <strain evidence="2 3">NEAU-NG30</strain>
    </source>
</reference>
<protein>
    <submittedName>
        <fullName evidence="2">Acyl carrier protein</fullName>
    </submittedName>
</protein>
<dbReference type="PROSITE" id="PS50075">
    <property type="entry name" value="CARRIER"/>
    <property type="match status" value="1"/>
</dbReference>
<feature type="domain" description="Carrier" evidence="1">
    <location>
        <begin position="5"/>
        <end position="85"/>
    </location>
</feature>
<dbReference type="InterPro" id="IPR036736">
    <property type="entry name" value="ACP-like_sf"/>
</dbReference>
<sequence length="99" mass="10682">MENAAVLETIRKFLVDEVLEGVNANVTADTPLLEWGVLSSMSTMRLVGFLSERFGIEVPSDEVVGRNFKDLASITAMVQRMRAQQQDGAKVPAGKAGTA</sequence>
<evidence type="ECO:0000313" key="2">
    <source>
        <dbReference type="EMBL" id="MEQ0558594.1"/>
    </source>
</evidence>
<evidence type="ECO:0000259" key="1">
    <source>
        <dbReference type="PROSITE" id="PS50075"/>
    </source>
</evidence>
<comment type="caution">
    <text evidence="2">The sequence shown here is derived from an EMBL/GenBank/DDBJ whole genome shotgun (WGS) entry which is preliminary data.</text>
</comment>
<dbReference type="EMBL" id="JBDZYD010000002">
    <property type="protein sequence ID" value="MEQ0558594.1"/>
    <property type="molecule type" value="Genomic_DNA"/>
</dbReference>
<accession>A0ABV0L9E9</accession>
<dbReference type="InterPro" id="IPR009081">
    <property type="entry name" value="PP-bd_ACP"/>
</dbReference>
<dbReference type="Pfam" id="PF00550">
    <property type="entry name" value="PP-binding"/>
    <property type="match status" value="1"/>
</dbReference>
<dbReference type="Gene3D" id="1.10.1200.10">
    <property type="entry name" value="ACP-like"/>
    <property type="match status" value="1"/>
</dbReference>